<dbReference type="InterPro" id="IPR031376">
    <property type="entry name" value="PCB_OB"/>
</dbReference>
<keyword evidence="20" id="KW-0046">Antibiotic resistance</keyword>
<comment type="catalytic activity">
    <reaction evidence="25">
        <text>[GlcNAc-(1-&gt;4)-Mur2Ac(oyl-L-Ala-gamma-D-Glu-L-Lys-D-Ala-D-Ala)](n)-di-trans,octa-cis-undecaprenyl diphosphate + beta-D-GlcNAc-(1-&gt;4)-Mur2Ac(oyl-L-Ala-gamma-D-Glu-L-Lys-D-Ala-D-Ala)-di-trans,octa-cis-undecaprenyl diphosphate = [GlcNAc-(1-&gt;4)-Mur2Ac(oyl-L-Ala-gamma-D-Glu-L-Lys-D-Ala-D-Ala)](n+1)-di-trans,octa-cis-undecaprenyl diphosphate + di-trans,octa-cis-undecaprenyl diphosphate + H(+)</text>
        <dbReference type="Rhea" id="RHEA:23708"/>
        <dbReference type="Rhea" id="RHEA-COMP:9602"/>
        <dbReference type="Rhea" id="RHEA-COMP:9603"/>
        <dbReference type="ChEBI" id="CHEBI:15378"/>
        <dbReference type="ChEBI" id="CHEBI:58405"/>
        <dbReference type="ChEBI" id="CHEBI:60033"/>
        <dbReference type="ChEBI" id="CHEBI:78435"/>
        <dbReference type="EC" id="2.4.99.28"/>
    </reaction>
</comment>
<dbReference type="NCBIfam" id="TIGR02074">
    <property type="entry name" value="PBP_1a_fam"/>
    <property type="match status" value="1"/>
</dbReference>
<feature type="domain" description="Penicillin-binding protein transpeptidase" evidence="29">
    <location>
        <begin position="452"/>
        <end position="714"/>
    </location>
</feature>
<evidence type="ECO:0000313" key="33">
    <source>
        <dbReference type="Proteomes" id="UP000199531"/>
    </source>
</evidence>
<dbReference type="OrthoDB" id="9766909at2"/>
<evidence type="ECO:0000256" key="20">
    <source>
        <dbReference type="ARBA" id="ARBA00023251"/>
    </source>
</evidence>
<keyword evidence="18 28" id="KW-1133">Transmembrane helix</keyword>
<evidence type="ECO:0000256" key="1">
    <source>
        <dbReference type="ARBA" id="ARBA00004249"/>
    </source>
</evidence>
<sequence length="818" mass="89293">MTSPIDPVLSGSSNRAQPPAPPPPQKRHWFVRLLMWLFGLAVAGAATLALLVLVALSVAYPNLPDVTSLQNYQPKLPLRIYSSEGNLISEFGEERRSYVPFNEIPKVMKDAVLAIEDARFYEHGGIDYVGVARAGLANFSKSKSQGASTITMQVARNVYLSSEKTFTRKIYEMLLAFKLEHSLTKDQIFEIYLNQIFLGNRAYGFAAASEAYFGKSIKDVSIAEAAMLAGLPKAPSLYNPIVNPSRARTRQVYILERMVENRFITPEQAEEARNEQLVYKRASFGDTVHADYVGEMVRQLIYDQYGPEAYTRGLNVYTTISTRDQNAAYEAVRRGILTYDGRRAYRGPEHFVTLPKDKELLEEAISDALTDYPDAGEMVAAIVTEASPRKVVVRRSDNEDIAITGNGLRFASFALSSKASATQKIRPGAVIRIVKGKGGWEIRQLPEVESALVAMDPRTGAIQALVGGFDFNKNKFNHVTQAYRQPGSSFKPFIYSAGLETGIMPGTIVSDSPLYFGSDVTGGKPWAPKNYDGGNGPPLSVRQALAKSKNMVSIRILQSVGTQKTQEWAGRFGFPAERTPPYLTMALGAGTVTPLEMAVGYSVFANGGYAVNPYIISLIKDQRGNTISEVKPVELTEDRRAIPERNAFIMNSLMNEVTTRGTAARATGTLGRSDLYGKTGTTNDSKDAWFAGFQATQVAVVWMGFDNPRNLGDRETGGGLSLPIWIQYMQTALKGVPVTDLNRKAPEGVTRQGDWVYEEYAGGRGISRIGVSNYNPNPGRSKSGGQGSDSSDGEPQGADPAGAPSNSPLATDDVFRGN</sequence>
<dbReference type="EC" id="2.4.99.28" evidence="24"/>
<dbReference type="Gene3D" id="3.40.710.10">
    <property type="entry name" value="DD-peptidase/beta-lactamase superfamily"/>
    <property type="match status" value="2"/>
</dbReference>
<evidence type="ECO:0000256" key="22">
    <source>
        <dbReference type="ARBA" id="ARBA00023316"/>
    </source>
</evidence>
<keyword evidence="15" id="KW-0133">Cell shape</keyword>
<keyword evidence="33" id="KW-1185">Reference proteome</keyword>
<evidence type="ECO:0000256" key="2">
    <source>
        <dbReference type="ARBA" id="ARBA00004752"/>
    </source>
</evidence>
<dbReference type="EC" id="3.4.16.4" evidence="5"/>
<dbReference type="Gene3D" id="1.10.3810.10">
    <property type="entry name" value="Biosynthetic peptidoglycan transglycosylase-like"/>
    <property type="match status" value="1"/>
</dbReference>
<feature type="domain" description="Penicillin-binding protein OB-like" evidence="31">
    <location>
        <begin position="345"/>
        <end position="448"/>
    </location>
</feature>
<comment type="pathway">
    <text evidence="2">Cell wall biogenesis; peptidoglycan biosynthesis.</text>
</comment>
<evidence type="ECO:0000256" key="9">
    <source>
        <dbReference type="ARBA" id="ARBA00022645"/>
    </source>
</evidence>
<evidence type="ECO:0000256" key="15">
    <source>
        <dbReference type="ARBA" id="ARBA00022960"/>
    </source>
</evidence>
<dbReference type="AlphaFoldDB" id="A0A1H8DIX8"/>
<evidence type="ECO:0000256" key="17">
    <source>
        <dbReference type="ARBA" id="ARBA00022984"/>
    </source>
</evidence>
<dbReference type="GO" id="GO:0008658">
    <property type="term" value="F:penicillin binding"/>
    <property type="evidence" value="ECO:0007669"/>
    <property type="project" value="InterPro"/>
</dbReference>
<reference evidence="32 33" key="1">
    <citation type="submission" date="2016-10" db="EMBL/GenBank/DDBJ databases">
        <authorList>
            <person name="de Groot N.N."/>
        </authorList>
    </citation>
    <scope>NUCLEOTIDE SEQUENCE [LARGE SCALE GENOMIC DNA]</scope>
    <source>
        <strain evidence="32 33">DSM 15123</strain>
    </source>
</reference>
<keyword evidence="17" id="KW-0573">Peptidoglycan synthesis</keyword>
<keyword evidence="16" id="KW-0735">Signal-anchor</keyword>
<dbReference type="UniPathway" id="UPA00219"/>
<gene>
    <name evidence="32" type="ORF">SAMN02745977_00319</name>
</gene>
<dbReference type="RefSeq" id="WP_091813070.1">
    <property type="nucleotide sequence ID" value="NZ_FOCW01000001.1"/>
</dbReference>
<feature type="region of interest" description="Disordered" evidence="27">
    <location>
        <begin position="1"/>
        <end position="23"/>
    </location>
</feature>
<dbReference type="Pfam" id="PF17092">
    <property type="entry name" value="PCB_OB"/>
    <property type="match status" value="1"/>
</dbReference>
<keyword evidence="21" id="KW-0511">Multifunctional enzyme</keyword>
<evidence type="ECO:0000256" key="11">
    <source>
        <dbReference type="ARBA" id="ARBA00022676"/>
    </source>
</evidence>
<keyword evidence="22" id="KW-0961">Cell wall biogenesis/degradation</keyword>
<evidence type="ECO:0000256" key="18">
    <source>
        <dbReference type="ARBA" id="ARBA00022989"/>
    </source>
</evidence>
<proteinExistence type="inferred from homology"/>
<evidence type="ECO:0000256" key="19">
    <source>
        <dbReference type="ARBA" id="ARBA00023136"/>
    </source>
</evidence>
<dbReference type="GO" id="GO:0008360">
    <property type="term" value="P:regulation of cell shape"/>
    <property type="evidence" value="ECO:0007669"/>
    <property type="project" value="UniProtKB-KW"/>
</dbReference>
<dbReference type="InterPro" id="IPR050396">
    <property type="entry name" value="Glycosyltr_51/Transpeptidase"/>
</dbReference>
<keyword evidence="7" id="KW-1003">Cell membrane</keyword>
<dbReference type="SUPFAM" id="SSF53955">
    <property type="entry name" value="Lysozyme-like"/>
    <property type="match status" value="1"/>
</dbReference>
<dbReference type="InterPro" id="IPR036950">
    <property type="entry name" value="PBP_transglycosylase"/>
</dbReference>
<comment type="catalytic activity">
    <reaction evidence="23">
        <text>Preferential cleavage: (Ac)2-L-Lys-D-Ala-|-D-Ala. Also transpeptidation of peptidyl-alanyl moieties that are N-acyl substituents of D-alanine.</text>
        <dbReference type="EC" id="3.4.16.4"/>
    </reaction>
</comment>
<dbReference type="InterPro" id="IPR012338">
    <property type="entry name" value="Beta-lactam/transpept-like"/>
</dbReference>
<evidence type="ECO:0000256" key="23">
    <source>
        <dbReference type="ARBA" id="ARBA00034000"/>
    </source>
</evidence>
<comment type="similarity">
    <text evidence="4">In the N-terminal section; belongs to the glycosyltransferase 51 family.</text>
</comment>
<dbReference type="GO" id="GO:0008955">
    <property type="term" value="F:peptidoglycan glycosyltransferase activity"/>
    <property type="evidence" value="ECO:0007669"/>
    <property type="project" value="UniProtKB-EC"/>
</dbReference>
<keyword evidence="14" id="KW-0378">Hydrolase</keyword>
<dbReference type="EMBL" id="FOCW01000001">
    <property type="protein sequence ID" value="SEN06488.1"/>
    <property type="molecule type" value="Genomic_DNA"/>
</dbReference>
<keyword evidence="8" id="KW-0997">Cell inner membrane</keyword>
<evidence type="ECO:0000256" key="6">
    <source>
        <dbReference type="ARBA" id="ARBA00018638"/>
    </source>
</evidence>
<keyword evidence="13 28" id="KW-0812">Transmembrane</keyword>
<dbReference type="FunFam" id="1.10.3810.10:FF:000003">
    <property type="entry name" value="Penicillin-binding protein 1a"/>
    <property type="match status" value="1"/>
</dbReference>
<evidence type="ECO:0000256" key="25">
    <source>
        <dbReference type="ARBA" id="ARBA00049902"/>
    </source>
</evidence>
<dbReference type="GO" id="GO:0071555">
    <property type="term" value="P:cell wall organization"/>
    <property type="evidence" value="ECO:0007669"/>
    <property type="project" value="UniProtKB-KW"/>
</dbReference>
<evidence type="ECO:0000256" key="21">
    <source>
        <dbReference type="ARBA" id="ARBA00023268"/>
    </source>
</evidence>
<evidence type="ECO:0000256" key="26">
    <source>
        <dbReference type="ARBA" id="ARBA00060592"/>
    </source>
</evidence>
<evidence type="ECO:0000256" key="5">
    <source>
        <dbReference type="ARBA" id="ARBA00012448"/>
    </source>
</evidence>
<keyword evidence="19 28" id="KW-0472">Membrane</keyword>
<keyword evidence="11" id="KW-0328">Glycosyltransferase</keyword>
<evidence type="ECO:0000256" key="28">
    <source>
        <dbReference type="SAM" id="Phobius"/>
    </source>
</evidence>
<comment type="similarity">
    <text evidence="3">In the C-terminal section; belongs to the transpeptidase family.</text>
</comment>
<dbReference type="Proteomes" id="UP000199531">
    <property type="component" value="Unassembled WGS sequence"/>
</dbReference>
<evidence type="ECO:0000256" key="4">
    <source>
        <dbReference type="ARBA" id="ARBA00007739"/>
    </source>
</evidence>
<dbReference type="GO" id="GO:0006508">
    <property type="term" value="P:proteolysis"/>
    <property type="evidence" value="ECO:0007669"/>
    <property type="project" value="UniProtKB-KW"/>
</dbReference>
<dbReference type="PANTHER" id="PTHR32282">
    <property type="entry name" value="BINDING PROTEIN TRANSPEPTIDASE, PUTATIVE-RELATED"/>
    <property type="match status" value="1"/>
</dbReference>
<dbReference type="SUPFAM" id="SSF56601">
    <property type="entry name" value="beta-lactamase/transpeptidase-like"/>
    <property type="match status" value="1"/>
</dbReference>
<evidence type="ECO:0000259" key="29">
    <source>
        <dbReference type="Pfam" id="PF00905"/>
    </source>
</evidence>
<evidence type="ECO:0000256" key="13">
    <source>
        <dbReference type="ARBA" id="ARBA00022692"/>
    </source>
</evidence>
<evidence type="ECO:0000256" key="24">
    <source>
        <dbReference type="ARBA" id="ARBA00044770"/>
    </source>
</evidence>
<evidence type="ECO:0000256" key="27">
    <source>
        <dbReference type="SAM" id="MobiDB-lite"/>
    </source>
</evidence>
<evidence type="ECO:0000256" key="14">
    <source>
        <dbReference type="ARBA" id="ARBA00022801"/>
    </source>
</evidence>
<dbReference type="PANTHER" id="PTHR32282:SF27">
    <property type="entry name" value="PENICILLIN-BINDING PROTEIN 1A"/>
    <property type="match status" value="1"/>
</dbReference>
<evidence type="ECO:0000256" key="12">
    <source>
        <dbReference type="ARBA" id="ARBA00022679"/>
    </source>
</evidence>
<dbReference type="GO" id="GO:0030288">
    <property type="term" value="C:outer membrane-bounded periplasmic space"/>
    <property type="evidence" value="ECO:0007669"/>
    <property type="project" value="TreeGrafter"/>
</dbReference>
<keyword evidence="12" id="KW-0808">Transferase</keyword>
<name>A0A1H8DIX8_9BURK</name>
<dbReference type="InterPro" id="IPR023346">
    <property type="entry name" value="Lysozyme-like_dom_sf"/>
</dbReference>
<evidence type="ECO:0000256" key="16">
    <source>
        <dbReference type="ARBA" id="ARBA00022968"/>
    </source>
</evidence>
<evidence type="ECO:0000259" key="31">
    <source>
        <dbReference type="Pfam" id="PF17092"/>
    </source>
</evidence>
<feature type="region of interest" description="Disordered" evidence="27">
    <location>
        <begin position="767"/>
        <end position="818"/>
    </location>
</feature>
<dbReference type="GO" id="GO:0046677">
    <property type="term" value="P:response to antibiotic"/>
    <property type="evidence" value="ECO:0007669"/>
    <property type="project" value="UniProtKB-KW"/>
</dbReference>
<evidence type="ECO:0000256" key="3">
    <source>
        <dbReference type="ARBA" id="ARBA00007090"/>
    </source>
</evidence>
<dbReference type="GO" id="GO:0009252">
    <property type="term" value="P:peptidoglycan biosynthetic process"/>
    <property type="evidence" value="ECO:0007669"/>
    <property type="project" value="UniProtKB-UniPathway"/>
</dbReference>
<keyword evidence="10" id="KW-0645">Protease</keyword>
<evidence type="ECO:0000256" key="8">
    <source>
        <dbReference type="ARBA" id="ARBA00022519"/>
    </source>
</evidence>
<evidence type="ECO:0000256" key="10">
    <source>
        <dbReference type="ARBA" id="ARBA00022670"/>
    </source>
</evidence>
<evidence type="ECO:0000256" key="7">
    <source>
        <dbReference type="ARBA" id="ARBA00022475"/>
    </source>
</evidence>
<feature type="domain" description="Glycosyl transferase family 51" evidence="30">
    <location>
        <begin position="85"/>
        <end position="258"/>
    </location>
</feature>
<dbReference type="STRING" id="1121117.SAMN02745977_00319"/>
<accession>A0A1H8DIX8</accession>
<dbReference type="InterPro" id="IPR001460">
    <property type="entry name" value="PCN-bd_Tpept"/>
</dbReference>
<dbReference type="GO" id="GO:0009002">
    <property type="term" value="F:serine-type D-Ala-D-Ala carboxypeptidase activity"/>
    <property type="evidence" value="ECO:0007669"/>
    <property type="project" value="UniProtKB-EC"/>
</dbReference>
<keyword evidence="9" id="KW-0121">Carboxypeptidase</keyword>
<dbReference type="Pfam" id="PF00905">
    <property type="entry name" value="Transpeptidase"/>
    <property type="match status" value="1"/>
</dbReference>
<dbReference type="Pfam" id="PF00912">
    <property type="entry name" value="Transgly"/>
    <property type="match status" value="1"/>
</dbReference>
<feature type="transmembrane region" description="Helical" evidence="28">
    <location>
        <begin position="33"/>
        <end position="60"/>
    </location>
</feature>
<comment type="pathway">
    <text evidence="26">Glycan biosynthesis.</text>
</comment>
<organism evidence="32 33">
    <name type="scientific">Brachymonas denitrificans DSM 15123</name>
    <dbReference type="NCBI Taxonomy" id="1121117"/>
    <lineage>
        <taxon>Bacteria</taxon>
        <taxon>Pseudomonadati</taxon>
        <taxon>Pseudomonadota</taxon>
        <taxon>Betaproteobacteria</taxon>
        <taxon>Burkholderiales</taxon>
        <taxon>Comamonadaceae</taxon>
        <taxon>Brachymonas</taxon>
    </lineage>
</organism>
<dbReference type="GO" id="GO:0005886">
    <property type="term" value="C:plasma membrane"/>
    <property type="evidence" value="ECO:0007669"/>
    <property type="project" value="UniProtKB-SubCell"/>
</dbReference>
<dbReference type="InterPro" id="IPR001264">
    <property type="entry name" value="Glyco_trans_51"/>
</dbReference>
<evidence type="ECO:0000313" key="32">
    <source>
        <dbReference type="EMBL" id="SEN06488.1"/>
    </source>
</evidence>
<protein>
    <recommendedName>
        <fullName evidence="6">Penicillin-binding protein 1A</fullName>
        <ecNumber evidence="24">2.4.99.28</ecNumber>
        <ecNumber evidence="5">3.4.16.4</ecNumber>
    </recommendedName>
</protein>
<comment type="subcellular location">
    <subcellularLocation>
        <location evidence="1">Cell inner membrane</location>
        <topology evidence="1">Single-pass type II membrane protein</topology>
    </subcellularLocation>
</comment>
<evidence type="ECO:0000259" key="30">
    <source>
        <dbReference type="Pfam" id="PF00912"/>
    </source>
</evidence>